<feature type="modified residue" description="O-(pantetheine 4'-phosphoryl)serine" evidence="7">
    <location>
        <position position="42"/>
    </location>
</feature>
<accession>A0A449B692</accession>
<comment type="PTM">
    <text evidence="7">4'-phosphopantetheine is transferred from CoA to a specific serine of apo-ACP by AcpS. This modification is essential for activity because fatty acids are bound in thioester linkage to the sulfhydryl of the prosthetic group.</text>
</comment>
<protein>
    <recommendedName>
        <fullName evidence="7">Acyl carrier protein</fullName>
        <shortName evidence="7">ACP</shortName>
    </recommendedName>
</protein>
<keyword evidence="2 7" id="KW-0444">Lipid biosynthesis</keyword>
<evidence type="ECO:0000256" key="7">
    <source>
        <dbReference type="HAMAP-Rule" id="MF_01217"/>
    </source>
</evidence>
<evidence type="ECO:0000256" key="4">
    <source>
        <dbReference type="ARBA" id="ARBA00022832"/>
    </source>
</evidence>
<dbReference type="AlphaFoldDB" id="A0A449B692"/>
<keyword evidence="1 7" id="KW-0596">Phosphopantetheine</keyword>
<keyword evidence="5 7" id="KW-0443">Lipid metabolism</keyword>
<comment type="pathway">
    <text evidence="7">Lipid metabolism; fatty acid biosynthesis.</text>
</comment>
<evidence type="ECO:0000313" key="10">
    <source>
        <dbReference type="Proteomes" id="UP000289497"/>
    </source>
</evidence>
<reference evidence="9 10" key="1">
    <citation type="submission" date="2019-01" db="EMBL/GenBank/DDBJ databases">
        <authorList>
            <consortium name="Pathogen Informatics"/>
        </authorList>
    </citation>
    <scope>NUCLEOTIDE SEQUENCE [LARGE SCALE GENOMIC DNA]</scope>
    <source>
        <strain evidence="9 10">NCTC10179</strain>
    </source>
</reference>
<dbReference type="InterPro" id="IPR003231">
    <property type="entry name" value="ACP"/>
</dbReference>
<dbReference type="SUPFAM" id="SSF47336">
    <property type="entry name" value="ACP-like"/>
    <property type="match status" value="1"/>
</dbReference>
<dbReference type="Pfam" id="PF00550">
    <property type="entry name" value="PP-binding"/>
    <property type="match status" value="1"/>
</dbReference>
<evidence type="ECO:0000256" key="5">
    <source>
        <dbReference type="ARBA" id="ARBA00023098"/>
    </source>
</evidence>
<dbReference type="GO" id="GO:0005737">
    <property type="term" value="C:cytoplasm"/>
    <property type="evidence" value="ECO:0007669"/>
    <property type="project" value="UniProtKB-SubCell"/>
</dbReference>
<proteinExistence type="inferred from homology"/>
<keyword evidence="4 7" id="KW-0276">Fatty acid metabolism</keyword>
<dbReference type="Gene3D" id="1.10.1200.10">
    <property type="entry name" value="ACP-like"/>
    <property type="match status" value="1"/>
</dbReference>
<dbReference type="GO" id="GO:0000035">
    <property type="term" value="F:acyl binding"/>
    <property type="evidence" value="ECO:0007669"/>
    <property type="project" value="TreeGrafter"/>
</dbReference>
<comment type="similarity">
    <text evidence="7">Belongs to the acyl carrier protein (ACP) family.</text>
</comment>
<keyword evidence="6 7" id="KW-0275">Fatty acid biosynthesis</keyword>
<dbReference type="GO" id="GO:0000036">
    <property type="term" value="F:acyl carrier activity"/>
    <property type="evidence" value="ECO:0007669"/>
    <property type="project" value="UniProtKB-UniRule"/>
</dbReference>
<dbReference type="InterPro" id="IPR009081">
    <property type="entry name" value="PP-bd_ACP"/>
</dbReference>
<dbReference type="PANTHER" id="PTHR20863">
    <property type="entry name" value="ACYL CARRIER PROTEIN"/>
    <property type="match status" value="1"/>
</dbReference>
<comment type="function">
    <text evidence="7">Carrier of the growing fatty acid chain in fatty acid biosynthesis.</text>
</comment>
<comment type="subcellular location">
    <subcellularLocation>
        <location evidence="7">Cytoplasm</location>
    </subcellularLocation>
</comment>
<name>A0A449B692_9BACT</name>
<evidence type="ECO:0000256" key="6">
    <source>
        <dbReference type="ARBA" id="ARBA00023160"/>
    </source>
</evidence>
<evidence type="ECO:0000256" key="2">
    <source>
        <dbReference type="ARBA" id="ARBA00022516"/>
    </source>
</evidence>
<evidence type="ECO:0000313" key="9">
    <source>
        <dbReference type="EMBL" id="VEU76130.1"/>
    </source>
</evidence>
<evidence type="ECO:0000256" key="3">
    <source>
        <dbReference type="ARBA" id="ARBA00022553"/>
    </source>
</evidence>
<dbReference type="KEGG" id="mcou:NCTC10179_00298"/>
<dbReference type="EMBL" id="LR215039">
    <property type="protein sequence ID" value="VEU76130.1"/>
    <property type="molecule type" value="Genomic_DNA"/>
</dbReference>
<dbReference type="UniPathway" id="UPA00094"/>
<dbReference type="PROSITE" id="PS50075">
    <property type="entry name" value="CARRIER"/>
    <property type="match status" value="1"/>
</dbReference>
<keyword evidence="7" id="KW-0963">Cytoplasm</keyword>
<keyword evidence="3 7" id="KW-0597">Phosphoprotein</keyword>
<dbReference type="PANTHER" id="PTHR20863:SF76">
    <property type="entry name" value="CARRIER DOMAIN-CONTAINING PROTEIN"/>
    <property type="match status" value="1"/>
</dbReference>
<keyword evidence="10" id="KW-1185">Reference proteome</keyword>
<gene>
    <name evidence="9" type="primary">MCYN0201</name>
    <name evidence="7" type="synonym">acpP</name>
    <name evidence="9" type="ORF">NCTC10179_00298</name>
</gene>
<dbReference type="Proteomes" id="UP000289497">
    <property type="component" value="Chromosome"/>
</dbReference>
<sequence>MKNFYNYNMNKSVKEIVLNELKKYTKKSFGENTLLAELNIDSLDLAEIIIEAEEKFGIEIADEELMKVKTINDIILLIEKSKN</sequence>
<evidence type="ECO:0000259" key="8">
    <source>
        <dbReference type="PROSITE" id="PS50075"/>
    </source>
</evidence>
<feature type="domain" description="Carrier" evidence="8">
    <location>
        <begin position="7"/>
        <end position="82"/>
    </location>
</feature>
<dbReference type="HAMAP" id="MF_01217">
    <property type="entry name" value="Acyl_carrier"/>
    <property type="match status" value="1"/>
</dbReference>
<evidence type="ECO:0000256" key="1">
    <source>
        <dbReference type="ARBA" id="ARBA00022450"/>
    </source>
</evidence>
<organism evidence="9 10">
    <name type="scientific">Mycoplasmopsis columboralis</name>
    <dbReference type="NCBI Taxonomy" id="171282"/>
    <lineage>
        <taxon>Bacteria</taxon>
        <taxon>Bacillati</taxon>
        <taxon>Mycoplasmatota</taxon>
        <taxon>Mycoplasmoidales</taxon>
        <taxon>Metamycoplasmataceae</taxon>
        <taxon>Mycoplasmopsis</taxon>
    </lineage>
</organism>
<dbReference type="InterPro" id="IPR036736">
    <property type="entry name" value="ACP-like_sf"/>
</dbReference>